<organism evidence="2 3">
    <name type="scientific">Streptomyces ipomoeae 91-03</name>
    <dbReference type="NCBI Taxonomy" id="698759"/>
    <lineage>
        <taxon>Bacteria</taxon>
        <taxon>Bacillati</taxon>
        <taxon>Actinomycetota</taxon>
        <taxon>Actinomycetes</taxon>
        <taxon>Kitasatosporales</taxon>
        <taxon>Streptomycetaceae</taxon>
        <taxon>Streptomyces</taxon>
    </lineage>
</organism>
<proteinExistence type="predicted"/>
<protein>
    <submittedName>
        <fullName evidence="2">Uncharacterized protein</fullName>
    </submittedName>
</protein>
<feature type="region of interest" description="Disordered" evidence="1">
    <location>
        <begin position="1"/>
        <end position="25"/>
    </location>
</feature>
<dbReference type="Proteomes" id="UP000010411">
    <property type="component" value="Unassembled WGS sequence"/>
</dbReference>
<dbReference type="EMBL" id="AEJC01000403">
    <property type="protein sequence ID" value="EKX63897.1"/>
    <property type="molecule type" value="Genomic_DNA"/>
</dbReference>
<evidence type="ECO:0000313" key="2">
    <source>
        <dbReference type="EMBL" id="EKX63897.1"/>
    </source>
</evidence>
<feature type="region of interest" description="Disordered" evidence="1">
    <location>
        <begin position="45"/>
        <end position="67"/>
    </location>
</feature>
<name>L1KTE0_9ACTN</name>
<evidence type="ECO:0000313" key="3">
    <source>
        <dbReference type="Proteomes" id="UP000010411"/>
    </source>
</evidence>
<sequence length="91" mass="9138">MGRTTGGGVPALGSEATGQDMGAASGGVSPAVPFIVRVGWSSGGAGTVERSCPHAPQKRSSEASGHSQIGHFVSAVGWGICDMNYTHVRGR</sequence>
<comment type="caution">
    <text evidence="2">The sequence shown here is derived from an EMBL/GenBank/DDBJ whole genome shotgun (WGS) entry which is preliminary data.</text>
</comment>
<keyword evidence="3" id="KW-1185">Reference proteome</keyword>
<gene>
    <name evidence="2" type="ORF">STRIP9103_03171</name>
</gene>
<reference evidence="2 3" key="1">
    <citation type="submission" date="2012-11" db="EMBL/GenBank/DDBJ databases">
        <authorList>
            <person name="Huguet-Tapia J.C."/>
            <person name="Durkin A.S."/>
            <person name="Pettis G.S."/>
            <person name="Badger J.H."/>
        </authorList>
    </citation>
    <scope>NUCLEOTIDE SEQUENCE [LARGE SCALE GENOMIC DNA]</scope>
    <source>
        <strain evidence="2 3">91-03</strain>
    </source>
</reference>
<evidence type="ECO:0000256" key="1">
    <source>
        <dbReference type="SAM" id="MobiDB-lite"/>
    </source>
</evidence>
<feature type="compositionally biased region" description="Gly residues" evidence="1">
    <location>
        <begin position="1"/>
        <end position="10"/>
    </location>
</feature>
<dbReference type="PATRIC" id="fig|698759.3.peg.5455"/>
<accession>L1KTE0</accession>
<dbReference type="AlphaFoldDB" id="L1KTE0"/>